<evidence type="ECO:0000313" key="3">
    <source>
        <dbReference type="EMBL" id="KAJ1139582.1"/>
    </source>
</evidence>
<feature type="region of interest" description="Disordered" evidence="2">
    <location>
        <begin position="115"/>
        <end position="161"/>
    </location>
</feature>
<dbReference type="EMBL" id="JANPWB010000010">
    <property type="protein sequence ID" value="KAJ1139582.1"/>
    <property type="molecule type" value="Genomic_DNA"/>
</dbReference>
<feature type="compositionally biased region" description="Gly residues" evidence="2">
    <location>
        <begin position="152"/>
        <end position="161"/>
    </location>
</feature>
<dbReference type="AlphaFoldDB" id="A0AAV7QJE9"/>
<proteinExistence type="predicted"/>
<name>A0AAV7QJE9_PLEWA</name>
<sequence length="161" mass="18398">MEIPHSSVKLMGTLISQAKQHMEQQIQIIEQLMKELEKAGNQQEVQHLLTKMEERIKTEEDEIKTLKAHKVNRDKKDYELGRIYTFARKYNTLRVKEKMNQVEDGNTQLNLIDESSDLSSSADEASSNKLDFQGGMRLMQMATPQSSRSRGQGWGGTKRGG</sequence>
<organism evidence="3 4">
    <name type="scientific">Pleurodeles waltl</name>
    <name type="common">Iberian ribbed newt</name>
    <dbReference type="NCBI Taxonomy" id="8319"/>
    <lineage>
        <taxon>Eukaryota</taxon>
        <taxon>Metazoa</taxon>
        <taxon>Chordata</taxon>
        <taxon>Craniata</taxon>
        <taxon>Vertebrata</taxon>
        <taxon>Euteleostomi</taxon>
        <taxon>Amphibia</taxon>
        <taxon>Batrachia</taxon>
        <taxon>Caudata</taxon>
        <taxon>Salamandroidea</taxon>
        <taxon>Salamandridae</taxon>
        <taxon>Pleurodelinae</taxon>
        <taxon>Pleurodeles</taxon>
    </lineage>
</organism>
<evidence type="ECO:0000256" key="1">
    <source>
        <dbReference type="SAM" id="Coils"/>
    </source>
</evidence>
<reference evidence="3" key="1">
    <citation type="journal article" date="2022" name="bioRxiv">
        <title>Sequencing and chromosome-scale assembly of the giantPleurodeles waltlgenome.</title>
        <authorList>
            <person name="Brown T."/>
            <person name="Elewa A."/>
            <person name="Iarovenko S."/>
            <person name="Subramanian E."/>
            <person name="Araus A.J."/>
            <person name="Petzold A."/>
            <person name="Susuki M."/>
            <person name="Suzuki K.-i.T."/>
            <person name="Hayashi T."/>
            <person name="Toyoda A."/>
            <person name="Oliveira C."/>
            <person name="Osipova E."/>
            <person name="Leigh N.D."/>
            <person name="Simon A."/>
            <person name="Yun M.H."/>
        </authorList>
    </citation>
    <scope>NUCLEOTIDE SEQUENCE</scope>
    <source>
        <strain evidence="3">20211129_DDA</strain>
        <tissue evidence="3">Liver</tissue>
    </source>
</reference>
<keyword evidence="1" id="KW-0175">Coiled coil</keyword>
<comment type="caution">
    <text evidence="3">The sequence shown here is derived from an EMBL/GenBank/DDBJ whole genome shotgun (WGS) entry which is preliminary data.</text>
</comment>
<evidence type="ECO:0000313" key="4">
    <source>
        <dbReference type="Proteomes" id="UP001066276"/>
    </source>
</evidence>
<gene>
    <name evidence="3" type="ORF">NDU88_005951</name>
</gene>
<protein>
    <submittedName>
        <fullName evidence="3">Uncharacterized protein</fullName>
    </submittedName>
</protein>
<accession>A0AAV7QJE9</accession>
<evidence type="ECO:0000256" key="2">
    <source>
        <dbReference type="SAM" id="MobiDB-lite"/>
    </source>
</evidence>
<dbReference type="Proteomes" id="UP001066276">
    <property type="component" value="Chromosome 6"/>
</dbReference>
<feature type="compositionally biased region" description="Low complexity" evidence="2">
    <location>
        <begin position="117"/>
        <end position="127"/>
    </location>
</feature>
<feature type="coiled-coil region" evidence="1">
    <location>
        <begin position="15"/>
        <end position="69"/>
    </location>
</feature>
<keyword evidence="4" id="KW-1185">Reference proteome</keyword>